<protein>
    <submittedName>
        <fullName evidence="3">SufE family protein</fullName>
    </submittedName>
</protein>
<dbReference type="PANTHER" id="PTHR43597:SF5">
    <property type="entry name" value="SUFE-LIKE PROTEIN 2, CHLOROPLASTIC"/>
    <property type="match status" value="1"/>
</dbReference>
<dbReference type="PANTHER" id="PTHR43597">
    <property type="entry name" value="SULFUR ACCEPTOR PROTEIN CSDE"/>
    <property type="match status" value="1"/>
</dbReference>
<proteinExistence type="inferred from homology"/>
<dbReference type="Gene3D" id="3.90.1010.10">
    <property type="match status" value="1"/>
</dbReference>
<evidence type="ECO:0000259" key="2">
    <source>
        <dbReference type="Pfam" id="PF02657"/>
    </source>
</evidence>
<dbReference type="SUPFAM" id="SSF82649">
    <property type="entry name" value="SufE/NifU"/>
    <property type="match status" value="1"/>
</dbReference>
<evidence type="ECO:0000256" key="1">
    <source>
        <dbReference type="ARBA" id="ARBA00010282"/>
    </source>
</evidence>
<organism evidence="3">
    <name type="scientific">Schlesneria paludicola</name>
    <dbReference type="NCBI Taxonomy" id="360056"/>
    <lineage>
        <taxon>Bacteria</taxon>
        <taxon>Pseudomonadati</taxon>
        <taxon>Planctomycetota</taxon>
        <taxon>Planctomycetia</taxon>
        <taxon>Planctomycetales</taxon>
        <taxon>Planctomycetaceae</taxon>
        <taxon>Schlesneria</taxon>
    </lineage>
</organism>
<dbReference type="Pfam" id="PF02657">
    <property type="entry name" value="SufE"/>
    <property type="match status" value="1"/>
</dbReference>
<feature type="domain" description="Fe-S metabolism associated" evidence="2">
    <location>
        <begin position="14"/>
        <end position="131"/>
    </location>
</feature>
<comment type="caution">
    <text evidence="3">The sequence shown here is derived from an EMBL/GenBank/DDBJ whole genome shotgun (WGS) entry which is preliminary data.</text>
</comment>
<accession>A0A7C4LM58</accession>
<reference evidence="3" key="1">
    <citation type="journal article" date="2020" name="mSystems">
        <title>Genome- and Community-Level Interaction Insights into Carbon Utilization and Element Cycling Functions of Hydrothermarchaeota in Hydrothermal Sediment.</title>
        <authorList>
            <person name="Zhou Z."/>
            <person name="Liu Y."/>
            <person name="Xu W."/>
            <person name="Pan J."/>
            <person name="Luo Z.H."/>
            <person name="Li M."/>
        </authorList>
    </citation>
    <scope>NUCLEOTIDE SEQUENCE [LARGE SCALE GENOMIC DNA]</scope>
    <source>
        <strain evidence="3">SpSt-508</strain>
    </source>
</reference>
<dbReference type="EMBL" id="DSVQ01000012">
    <property type="protein sequence ID" value="HGT39258.1"/>
    <property type="molecule type" value="Genomic_DNA"/>
</dbReference>
<name>A0A7C4LM58_9PLAN</name>
<evidence type="ECO:0000313" key="3">
    <source>
        <dbReference type="EMBL" id="HGT39258.1"/>
    </source>
</evidence>
<dbReference type="AlphaFoldDB" id="A0A7C4LM58"/>
<comment type="similarity">
    <text evidence="1">Belongs to the SufE family.</text>
</comment>
<dbReference type="InterPro" id="IPR003808">
    <property type="entry name" value="Fe-S_metab-assoc_dom"/>
</dbReference>
<sequence>MTLQELIDEWRDLDAQERLEVLVELAGELPPLSEGRRAVPRPAACRVQECQTPVWLWVDVIDGRVHLEADVPRESPTVRGLVALVAQLVRGASPQEVLALPDDLLPALGLHEALGMTRRQGLKGVMLHIQREVRRQSAMCTDDQTRTSDRRNST</sequence>
<gene>
    <name evidence="3" type="ORF">ENS64_08355</name>
</gene>